<dbReference type="EnsemblMetazoa" id="MESCA006576-RA">
    <property type="protein sequence ID" value="MESCA006576-PA"/>
    <property type="gene ID" value="MESCA006576"/>
</dbReference>
<dbReference type="EMBL" id="CAQQ02096339">
    <property type="status" value="NOT_ANNOTATED_CDS"/>
    <property type="molecule type" value="Genomic_DNA"/>
</dbReference>
<keyword evidence="1" id="KW-1133">Transmembrane helix</keyword>
<evidence type="ECO:0000313" key="3">
    <source>
        <dbReference type="Proteomes" id="UP000015102"/>
    </source>
</evidence>
<accession>T1GSC3</accession>
<sequence>MAMTNLQLDSTSSLRQFGDANCQLKGLPFFRYPFGFVEKHILVWTFSSILCTCSAHCKRLFLKNKVMS</sequence>
<evidence type="ECO:0000313" key="2">
    <source>
        <dbReference type="EnsemblMetazoa" id="MESCA006576-PA"/>
    </source>
</evidence>
<reference evidence="3" key="1">
    <citation type="submission" date="2013-02" db="EMBL/GenBank/DDBJ databases">
        <authorList>
            <person name="Hughes D."/>
        </authorList>
    </citation>
    <scope>NUCLEOTIDE SEQUENCE</scope>
    <source>
        <strain>Durham</strain>
        <strain evidence="3">NC isolate 2 -- Noor lab</strain>
    </source>
</reference>
<feature type="transmembrane region" description="Helical" evidence="1">
    <location>
        <begin position="41"/>
        <end position="62"/>
    </location>
</feature>
<dbReference type="Proteomes" id="UP000015102">
    <property type="component" value="Unassembled WGS sequence"/>
</dbReference>
<evidence type="ECO:0000256" key="1">
    <source>
        <dbReference type="SAM" id="Phobius"/>
    </source>
</evidence>
<organism evidence="2 3">
    <name type="scientific">Megaselia scalaris</name>
    <name type="common">Humpbacked fly</name>
    <name type="synonym">Phora scalaris</name>
    <dbReference type="NCBI Taxonomy" id="36166"/>
    <lineage>
        <taxon>Eukaryota</taxon>
        <taxon>Metazoa</taxon>
        <taxon>Ecdysozoa</taxon>
        <taxon>Arthropoda</taxon>
        <taxon>Hexapoda</taxon>
        <taxon>Insecta</taxon>
        <taxon>Pterygota</taxon>
        <taxon>Neoptera</taxon>
        <taxon>Endopterygota</taxon>
        <taxon>Diptera</taxon>
        <taxon>Brachycera</taxon>
        <taxon>Muscomorpha</taxon>
        <taxon>Platypezoidea</taxon>
        <taxon>Phoridae</taxon>
        <taxon>Megaseliini</taxon>
        <taxon>Megaselia</taxon>
    </lineage>
</organism>
<protein>
    <submittedName>
        <fullName evidence="2">Uncharacterized protein</fullName>
    </submittedName>
</protein>
<keyword evidence="3" id="KW-1185">Reference proteome</keyword>
<proteinExistence type="predicted"/>
<dbReference type="AlphaFoldDB" id="T1GSC3"/>
<dbReference type="EMBL" id="CAQQ02096338">
    <property type="status" value="NOT_ANNOTATED_CDS"/>
    <property type="molecule type" value="Genomic_DNA"/>
</dbReference>
<name>T1GSC3_MEGSC</name>
<keyword evidence="1" id="KW-0472">Membrane</keyword>
<reference evidence="2" key="2">
    <citation type="submission" date="2015-06" db="UniProtKB">
        <authorList>
            <consortium name="EnsemblMetazoa"/>
        </authorList>
    </citation>
    <scope>IDENTIFICATION</scope>
</reference>
<dbReference type="HOGENOM" id="CLU_2796882_0_0_1"/>
<keyword evidence="1" id="KW-0812">Transmembrane</keyword>